<keyword evidence="3" id="KW-1185">Reference proteome</keyword>
<dbReference type="GO" id="GO:0046982">
    <property type="term" value="F:protein heterodimerization activity"/>
    <property type="evidence" value="ECO:0007669"/>
    <property type="project" value="InterPro"/>
</dbReference>
<comment type="caution">
    <text evidence="2">The sequence shown here is derived from an EMBL/GenBank/DDBJ whole genome shotgun (WGS) entry which is preliminary data.</text>
</comment>
<feature type="compositionally biased region" description="Polar residues" evidence="1">
    <location>
        <begin position="42"/>
        <end position="76"/>
    </location>
</feature>
<dbReference type="AlphaFoldDB" id="A0A430Q9T2"/>
<feature type="region of interest" description="Disordered" evidence="1">
    <location>
        <begin position="1"/>
        <end position="103"/>
    </location>
</feature>
<dbReference type="InterPro" id="IPR009072">
    <property type="entry name" value="Histone-fold"/>
</dbReference>
<evidence type="ECO:0000256" key="1">
    <source>
        <dbReference type="SAM" id="MobiDB-lite"/>
    </source>
</evidence>
<dbReference type="EMBL" id="QMKO01002169">
    <property type="protein sequence ID" value="RTG84478.1"/>
    <property type="molecule type" value="Genomic_DNA"/>
</dbReference>
<dbReference type="Gene3D" id="1.10.20.10">
    <property type="entry name" value="Histone, subunit A"/>
    <property type="match status" value="1"/>
</dbReference>
<sequence length="103" mass="10761">MPSKGASGKSVGSGGSSRCSKTSSVSSSVVRTTTNHHTTKSYVHSTTITRREVQTPTSCRSSKTLTVTETVHQNPVRSILPGGQTKHITSAGTKAITKSSESK</sequence>
<reference evidence="2 3" key="1">
    <citation type="journal article" date="2019" name="PLoS Pathog.">
        <title>Genome sequence of the bovine parasite Schistosoma bovis Tanzania.</title>
        <authorList>
            <person name="Oey H."/>
            <person name="Zakrzewski M."/>
            <person name="Gobert G."/>
            <person name="Gravermann K."/>
            <person name="Stoye J."/>
            <person name="Jones M."/>
            <person name="Mcmanus D."/>
            <person name="Krause L."/>
        </authorList>
    </citation>
    <scope>NUCLEOTIDE SEQUENCE [LARGE SCALE GENOMIC DNA]</scope>
    <source>
        <strain evidence="2 3">TAN1997</strain>
    </source>
</reference>
<name>A0A430Q9T2_SCHBO</name>
<evidence type="ECO:0000313" key="3">
    <source>
        <dbReference type="Proteomes" id="UP000290809"/>
    </source>
</evidence>
<accession>A0A430Q9T2</accession>
<feature type="compositionally biased region" description="Low complexity" evidence="1">
    <location>
        <begin position="1"/>
        <end position="36"/>
    </location>
</feature>
<protein>
    <submittedName>
        <fullName evidence="2">Uncharacterized protein</fullName>
    </submittedName>
</protein>
<dbReference type="Proteomes" id="UP000290809">
    <property type="component" value="Unassembled WGS sequence"/>
</dbReference>
<evidence type="ECO:0000313" key="2">
    <source>
        <dbReference type="EMBL" id="RTG84478.1"/>
    </source>
</evidence>
<gene>
    <name evidence="2" type="ORF">DC041_0005903</name>
</gene>
<organism evidence="2 3">
    <name type="scientific">Schistosoma bovis</name>
    <name type="common">Blood fluke</name>
    <dbReference type="NCBI Taxonomy" id="6184"/>
    <lineage>
        <taxon>Eukaryota</taxon>
        <taxon>Metazoa</taxon>
        <taxon>Spiralia</taxon>
        <taxon>Lophotrochozoa</taxon>
        <taxon>Platyhelminthes</taxon>
        <taxon>Trematoda</taxon>
        <taxon>Digenea</taxon>
        <taxon>Strigeidida</taxon>
        <taxon>Schistosomatoidea</taxon>
        <taxon>Schistosomatidae</taxon>
        <taxon>Schistosoma</taxon>
    </lineage>
</organism>
<feature type="compositionally biased region" description="Polar residues" evidence="1">
    <location>
        <begin position="86"/>
        <end position="103"/>
    </location>
</feature>
<proteinExistence type="predicted"/>